<dbReference type="Proteomes" id="UP000009131">
    <property type="component" value="Unassembled WGS sequence"/>
</dbReference>
<name>G7E042_MIXOS</name>
<feature type="region of interest" description="Disordered" evidence="1">
    <location>
        <begin position="1"/>
        <end position="26"/>
    </location>
</feature>
<dbReference type="InParanoid" id="G7E042"/>
<sequence length="330" mass="37183">MISSTLTLRDRLDHESPQRHRRTPRRQVDFLSRVSTRLCPRSTFNISFAFRFSVSGLASSPEHVHPNEHTPLFYASKKTSAVFILGQRHNTSLPPHLTSQTSHHHVQASLRRRCPCGLRARHPRTSCDQHALTHQRSARFDHLQRGTLGPCSSPHTWQLTSIRFQGTAPYYISVLPGADTSASPLETFPTQTAAGSYTWNVDLPSGTYISLALRDGTGALSYSAPVTIGGNASASSSATSAAATSSASYICRNHKRWHGRQHDRFWLEPHHFLLIYLWRVSHGQHRVRPDPHRWHRVCSHGIDTHSHTPVDIPHPPGRRQTSNACRQQQR</sequence>
<feature type="region of interest" description="Disordered" evidence="1">
    <location>
        <begin position="305"/>
        <end position="330"/>
    </location>
</feature>
<keyword evidence="3" id="KW-1185">Reference proteome</keyword>
<dbReference type="EMBL" id="BABT02000076">
    <property type="protein sequence ID" value="GAA96202.1"/>
    <property type="molecule type" value="Genomic_DNA"/>
</dbReference>
<protein>
    <submittedName>
        <fullName evidence="2">Uncharacterized protein</fullName>
    </submittedName>
</protein>
<gene>
    <name evidence="2" type="primary">Mo02866</name>
    <name evidence="2" type="ORF">E5Q_02866</name>
</gene>
<feature type="compositionally biased region" description="Polar residues" evidence="1">
    <location>
        <begin position="319"/>
        <end position="330"/>
    </location>
</feature>
<dbReference type="PANTHER" id="PTHR37487:SF3">
    <property type="entry name" value="CLEAVAGE_POLYADENYLATION SPECIFICITY FACTOR A SUBUNIT N-TERMINAL DOMAIN-CONTAINING PROTEIN"/>
    <property type="match status" value="1"/>
</dbReference>
<accession>G7E042</accession>
<reference evidence="2 3" key="2">
    <citation type="journal article" date="2012" name="Open Biol.">
        <title>Characteristics of nucleosomes and linker DNA regions on the genome of the basidiomycete Mixia osmundae revealed by mono- and dinucleosome mapping.</title>
        <authorList>
            <person name="Nishida H."/>
            <person name="Kondo S."/>
            <person name="Matsumoto T."/>
            <person name="Suzuki Y."/>
            <person name="Yoshikawa H."/>
            <person name="Taylor T.D."/>
            <person name="Sugiyama J."/>
        </authorList>
    </citation>
    <scope>NUCLEOTIDE SEQUENCE [LARGE SCALE GENOMIC DNA]</scope>
    <source>
        <strain evidence="3">CBS 9802 / IAM 14324 / JCM 22182 / KY 12970</strain>
    </source>
</reference>
<comment type="caution">
    <text evidence="2">The sequence shown here is derived from an EMBL/GenBank/DDBJ whole genome shotgun (WGS) entry which is preliminary data.</text>
</comment>
<proteinExistence type="predicted"/>
<evidence type="ECO:0000313" key="2">
    <source>
        <dbReference type="EMBL" id="GAA96202.1"/>
    </source>
</evidence>
<feature type="compositionally biased region" description="Basic and acidic residues" evidence="1">
    <location>
        <begin position="8"/>
        <end position="18"/>
    </location>
</feature>
<dbReference type="HOGENOM" id="CLU_842211_0_0_1"/>
<dbReference type="OrthoDB" id="3362246at2759"/>
<organism evidence="2 3">
    <name type="scientific">Mixia osmundae (strain CBS 9802 / IAM 14324 / JCM 22182 / KY 12970)</name>
    <dbReference type="NCBI Taxonomy" id="764103"/>
    <lineage>
        <taxon>Eukaryota</taxon>
        <taxon>Fungi</taxon>
        <taxon>Dikarya</taxon>
        <taxon>Basidiomycota</taxon>
        <taxon>Pucciniomycotina</taxon>
        <taxon>Mixiomycetes</taxon>
        <taxon>Mixiales</taxon>
        <taxon>Mixiaceae</taxon>
        <taxon>Mixia</taxon>
    </lineage>
</organism>
<evidence type="ECO:0000313" key="3">
    <source>
        <dbReference type="Proteomes" id="UP000009131"/>
    </source>
</evidence>
<dbReference type="PANTHER" id="PTHR37487">
    <property type="entry name" value="CHROMOSOME 1, WHOLE GENOME SHOTGUN SEQUENCE"/>
    <property type="match status" value="1"/>
</dbReference>
<evidence type="ECO:0000256" key="1">
    <source>
        <dbReference type="SAM" id="MobiDB-lite"/>
    </source>
</evidence>
<dbReference type="STRING" id="764103.G7E042"/>
<reference evidence="2 3" key="1">
    <citation type="journal article" date="2011" name="J. Gen. Appl. Microbiol.">
        <title>Draft genome sequencing of the enigmatic basidiomycete Mixia osmundae.</title>
        <authorList>
            <person name="Nishida H."/>
            <person name="Nagatsuka Y."/>
            <person name="Sugiyama J."/>
        </authorList>
    </citation>
    <scope>NUCLEOTIDE SEQUENCE [LARGE SCALE GENOMIC DNA]</scope>
    <source>
        <strain evidence="3">CBS 9802 / IAM 14324 / JCM 22182 / KY 12970</strain>
    </source>
</reference>
<dbReference type="AlphaFoldDB" id="G7E042"/>